<evidence type="ECO:0000256" key="1">
    <source>
        <dbReference type="SAM" id="MobiDB-lite"/>
    </source>
</evidence>
<organism evidence="2">
    <name type="scientific">uncultured Acetobacteraceae bacterium</name>
    <dbReference type="NCBI Taxonomy" id="169975"/>
    <lineage>
        <taxon>Bacteria</taxon>
        <taxon>Pseudomonadati</taxon>
        <taxon>Pseudomonadota</taxon>
        <taxon>Alphaproteobacteria</taxon>
        <taxon>Acetobacterales</taxon>
        <taxon>Acetobacteraceae</taxon>
        <taxon>environmental samples</taxon>
    </lineage>
</organism>
<feature type="compositionally biased region" description="Basic residues" evidence="1">
    <location>
        <begin position="67"/>
        <end position="83"/>
    </location>
</feature>
<feature type="compositionally biased region" description="Basic residues" evidence="1">
    <location>
        <begin position="115"/>
        <end position="134"/>
    </location>
</feature>
<proteinExistence type="predicted"/>
<reference evidence="2" key="1">
    <citation type="submission" date="2020-02" db="EMBL/GenBank/DDBJ databases">
        <authorList>
            <person name="Meier V. D."/>
        </authorList>
    </citation>
    <scope>NUCLEOTIDE SEQUENCE</scope>
    <source>
        <strain evidence="2">AVDCRST_MAG08</strain>
    </source>
</reference>
<accession>A0A6J4ILI9</accession>
<feature type="non-terminal residue" evidence="2">
    <location>
        <position position="315"/>
    </location>
</feature>
<feature type="compositionally biased region" description="Basic residues" evidence="1">
    <location>
        <begin position="164"/>
        <end position="176"/>
    </location>
</feature>
<dbReference type="AlphaFoldDB" id="A0A6J4ILI9"/>
<name>A0A6J4ILI9_9PROT</name>
<feature type="non-terminal residue" evidence="2">
    <location>
        <position position="1"/>
    </location>
</feature>
<gene>
    <name evidence="2" type="ORF">AVDCRST_MAG08-2365</name>
</gene>
<protein>
    <submittedName>
        <fullName evidence="2">Uncharacterized protein</fullName>
    </submittedName>
</protein>
<evidence type="ECO:0000313" key="2">
    <source>
        <dbReference type="EMBL" id="CAA9253771.1"/>
    </source>
</evidence>
<feature type="compositionally biased region" description="Basic and acidic residues" evidence="1">
    <location>
        <begin position="177"/>
        <end position="211"/>
    </location>
</feature>
<sequence length="315" mass="34668">AVQPVRHCSRLAPARQPARMAAGGVDDAALLDRVRRRARPAPCRGGHGVPHAHRSVWALRDLRHRLHRHRRRGPVPLRARRGGHQSPPPRHEQRRRYRPRGHADRPHGRFGARPGGRRRHVRLGVFPRVRRLSRPHREPIRAGGRASRLQPRHRGRVGAVLERHHGHGAARRGPGRPRPDRHAHGHHPGGEEQHRMADRRRSAVDERDVHAAGRPPARGGGGRGRRGAAARDRRNHGRTREGGPPHLPPLARRAVGQRAGRGGVLVEAAPLAPAEGLPGRDQRVLPGLLRGAALVGESGRAEPRPGLPPGLGRPL</sequence>
<feature type="region of interest" description="Disordered" evidence="1">
    <location>
        <begin position="67"/>
        <end position="261"/>
    </location>
</feature>
<feature type="region of interest" description="Disordered" evidence="1">
    <location>
        <begin position="293"/>
        <end position="315"/>
    </location>
</feature>
<feature type="compositionally biased region" description="Basic residues" evidence="1">
    <location>
        <begin position="223"/>
        <end position="237"/>
    </location>
</feature>
<dbReference type="EMBL" id="CADCTG010000176">
    <property type="protein sequence ID" value="CAA9253771.1"/>
    <property type="molecule type" value="Genomic_DNA"/>
</dbReference>
<feature type="compositionally biased region" description="Low complexity" evidence="1">
    <location>
        <begin position="250"/>
        <end position="261"/>
    </location>
</feature>